<dbReference type="Pfam" id="PF01758">
    <property type="entry name" value="SBF"/>
    <property type="match status" value="1"/>
</dbReference>
<evidence type="ECO:0000256" key="5">
    <source>
        <dbReference type="SAM" id="Phobius"/>
    </source>
</evidence>
<gene>
    <name evidence="6" type="ORF">GCM10009809_19800</name>
</gene>
<evidence type="ECO:0000256" key="2">
    <source>
        <dbReference type="ARBA" id="ARBA00022692"/>
    </source>
</evidence>
<evidence type="ECO:0000313" key="7">
    <source>
        <dbReference type="Proteomes" id="UP001501138"/>
    </source>
</evidence>
<dbReference type="RefSeq" id="WP_344248088.1">
    <property type="nucleotide sequence ID" value="NZ_BAAAPM010000003.1"/>
</dbReference>
<feature type="transmembrane region" description="Helical" evidence="5">
    <location>
        <begin position="237"/>
        <end position="270"/>
    </location>
</feature>
<feature type="transmembrane region" description="Helical" evidence="5">
    <location>
        <begin position="102"/>
        <end position="122"/>
    </location>
</feature>
<dbReference type="EMBL" id="BAAAPM010000003">
    <property type="protein sequence ID" value="GAA1724055.1"/>
    <property type="molecule type" value="Genomic_DNA"/>
</dbReference>
<dbReference type="PANTHER" id="PTHR10361">
    <property type="entry name" value="SODIUM-BILE ACID COTRANSPORTER"/>
    <property type="match status" value="1"/>
</dbReference>
<feature type="transmembrane region" description="Helical" evidence="5">
    <location>
        <begin position="134"/>
        <end position="152"/>
    </location>
</feature>
<evidence type="ECO:0000256" key="4">
    <source>
        <dbReference type="ARBA" id="ARBA00023136"/>
    </source>
</evidence>
<sequence>MTDVLTGIAQVAILTFVLTSMVGLGLSLTVQQILTPLRNVRLVVLGLVTSFVVAPAAAWGVAALFGLSDSQSLGLLLLGVAAGAPFLPKLAQLAHGEVPYSVGLMVLLMVVTVAYVPLVLPLLVDGVTVSAWDIARPLLLLMLLPLAVALVVRARYPEAAKVAPILNRISTAALALGIGAAVLVGLPAIWDQVGTGVLLATLLFTVVLLVVGWLLGGSGRAERSVTSLGTAQRNLSAALLIAGTSFVATPEVLVTVMVASLLLTAVLLLTAAELGKRAPDGGQGAAPASAEG</sequence>
<name>A0ABP4VEI0_9MICO</name>
<reference evidence="7" key="1">
    <citation type="journal article" date="2019" name="Int. J. Syst. Evol. Microbiol.">
        <title>The Global Catalogue of Microorganisms (GCM) 10K type strain sequencing project: providing services to taxonomists for standard genome sequencing and annotation.</title>
        <authorList>
            <consortium name="The Broad Institute Genomics Platform"/>
            <consortium name="The Broad Institute Genome Sequencing Center for Infectious Disease"/>
            <person name="Wu L."/>
            <person name="Ma J."/>
        </authorList>
    </citation>
    <scope>NUCLEOTIDE SEQUENCE [LARGE SCALE GENOMIC DNA]</scope>
    <source>
        <strain evidence="7">JCM 15589</strain>
    </source>
</reference>
<keyword evidence="3 5" id="KW-1133">Transmembrane helix</keyword>
<evidence type="ECO:0000256" key="1">
    <source>
        <dbReference type="ARBA" id="ARBA00004141"/>
    </source>
</evidence>
<organism evidence="6 7">
    <name type="scientific">Isoptericola hypogeus</name>
    <dbReference type="NCBI Taxonomy" id="300179"/>
    <lineage>
        <taxon>Bacteria</taxon>
        <taxon>Bacillati</taxon>
        <taxon>Actinomycetota</taxon>
        <taxon>Actinomycetes</taxon>
        <taxon>Micrococcales</taxon>
        <taxon>Promicromonosporaceae</taxon>
        <taxon>Isoptericola</taxon>
    </lineage>
</organism>
<keyword evidence="4 5" id="KW-0472">Membrane</keyword>
<keyword evidence="2 5" id="KW-0812">Transmembrane</keyword>
<dbReference type="InterPro" id="IPR004710">
    <property type="entry name" value="Bilac:Na_transpt"/>
</dbReference>
<accession>A0ABP4VEI0</accession>
<feature type="transmembrane region" description="Helical" evidence="5">
    <location>
        <begin position="6"/>
        <end position="30"/>
    </location>
</feature>
<feature type="transmembrane region" description="Helical" evidence="5">
    <location>
        <begin position="172"/>
        <end position="190"/>
    </location>
</feature>
<feature type="transmembrane region" description="Helical" evidence="5">
    <location>
        <begin position="42"/>
        <end position="67"/>
    </location>
</feature>
<comment type="subcellular location">
    <subcellularLocation>
        <location evidence="1">Membrane</location>
        <topology evidence="1">Multi-pass membrane protein</topology>
    </subcellularLocation>
</comment>
<keyword evidence="7" id="KW-1185">Reference proteome</keyword>
<evidence type="ECO:0000256" key="3">
    <source>
        <dbReference type="ARBA" id="ARBA00022989"/>
    </source>
</evidence>
<evidence type="ECO:0000313" key="6">
    <source>
        <dbReference type="EMBL" id="GAA1724055.1"/>
    </source>
</evidence>
<dbReference type="PANTHER" id="PTHR10361:SF28">
    <property type="entry name" value="P3 PROTEIN-RELATED"/>
    <property type="match status" value="1"/>
</dbReference>
<proteinExistence type="predicted"/>
<protein>
    <submittedName>
        <fullName evidence="6">Bile acid:sodium symporter family protein</fullName>
    </submittedName>
</protein>
<dbReference type="InterPro" id="IPR002657">
    <property type="entry name" value="BilAc:Na_symport/Acr3"/>
</dbReference>
<dbReference type="Gene3D" id="1.20.1530.20">
    <property type="match status" value="1"/>
</dbReference>
<dbReference type="InterPro" id="IPR038770">
    <property type="entry name" value="Na+/solute_symporter_sf"/>
</dbReference>
<dbReference type="Proteomes" id="UP001501138">
    <property type="component" value="Unassembled WGS sequence"/>
</dbReference>
<comment type="caution">
    <text evidence="6">The sequence shown here is derived from an EMBL/GenBank/DDBJ whole genome shotgun (WGS) entry which is preliminary data.</text>
</comment>
<feature type="transmembrane region" description="Helical" evidence="5">
    <location>
        <begin position="196"/>
        <end position="216"/>
    </location>
</feature>
<feature type="transmembrane region" description="Helical" evidence="5">
    <location>
        <begin position="73"/>
        <end position="90"/>
    </location>
</feature>